<dbReference type="AlphaFoldDB" id="A0A4Y7KSI2"/>
<keyword evidence="3" id="KW-1185">Reference proteome</keyword>
<dbReference type="PANTHER" id="PTHR35546">
    <property type="entry name" value="F-BOX PROTEIN INTERACTION DOMAIN PROTEIN-RELATED"/>
    <property type="match status" value="1"/>
</dbReference>
<name>A0A4Y7KSI2_PAPSO</name>
<evidence type="ECO:0000259" key="1">
    <source>
        <dbReference type="Pfam" id="PF24750"/>
    </source>
</evidence>
<organism evidence="2 3">
    <name type="scientific">Papaver somniferum</name>
    <name type="common">Opium poppy</name>
    <dbReference type="NCBI Taxonomy" id="3469"/>
    <lineage>
        <taxon>Eukaryota</taxon>
        <taxon>Viridiplantae</taxon>
        <taxon>Streptophyta</taxon>
        <taxon>Embryophyta</taxon>
        <taxon>Tracheophyta</taxon>
        <taxon>Spermatophyta</taxon>
        <taxon>Magnoliopsida</taxon>
        <taxon>Ranunculales</taxon>
        <taxon>Papaveraceae</taxon>
        <taxon>Papaveroideae</taxon>
        <taxon>Papaver</taxon>
    </lineage>
</organism>
<accession>A0A4Y7KSI2</accession>
<evidence type="ECO:0000313" key="2">
    <source>
        <dbReference type="EMBL" id="RZC75352.1"/>
    </source>
</evidence>
<gene>
    <name evidence="2" type="ORF">C5167_050828</name>
</gene>
<dbReference type="InterPro" id="IPR056592">
    <property type="entry name" value="Beta-prop_At3g26010-like"/>
</dbReference>
<dbReference type="Gramene" id="RZC75352">
    <property type="protein sequence ID" value="RZC75352"/>
    <property type="gene ID" value="C5167_050828"/>
</dbReference>
<reference evidence="2 3" key="1">
    <citation type="journal article" date="2018" name="Science">
        <title>The opium poppy genome and morphinan production.</title>
        <authorList>
            <person name="Guo L."/>
            <person name="Winzer T."/>
            <person name="Yang X."/>
            <person name="Li Y."/>
            <person name="Ning Z."/>
            <person name="He Z."/>
            <person name="Teodor R."/>
            <person name="Lu Y."/>
            <person name="Bowser T.A."/>
            <person name="Graham I.A."/>
            <person name="Ye K."/>
        </authorList>
    </citation>
    <scope>NUCLEOTIDE SEQUENCE [LARGE SCALE GENOMIC DNA]</scope>
    <source>
        <strain evidence="3">cv. HN1</strain>
        <tissue evidence="2">Leaves</tissue>
    </source>
</reference>
<dbReference type="PROSITE" id="PS51257">
    <property type="entry name" value="PROKAR_LIPOPROTEIN"/>
    <property type="match status" value="1"/>
</dbReference>
<dbReference type="EMBL" id="CM010722">
    <property type="protein sequence ID" value="RZC75352.1"/>
    <property type="molecule type" value="Genomic_DNA"/>
</dbReference>
<dbReference type="PANTHER" id="PTHR35546:SF130">
    <property type="entry name" value="EXPRESSED PROTEIN"/>
    <property type="match status" value="1"/>
</dbReference>
<evidence type="ECO:0000313" key="3">
    <source>
        <dbReference type="Proteomes" id="UP000316621"/>
    </source>
</evidence>
<sequence>MKKIMLMGSTSTSVISCQELSDQSIAQNKDLTVDIWFIEPAPKSPDTGTKTCLYLLGSSYGLVLFTTSLFNQMIYYVCNPLTKKWVSLPPPPKVSEYVMAGFECDGSSSSLISTSYKVVRIPKFETRRNFEVEIFTSDSGDIGRHYYTLLHVDGVISLNLTQCIFLISYPDSQCKSTRKLVDASESYEGESKTVVSLTGCYLRYCITTLPSAGF</sequence>
<dbReference type="STRING" id="3469.A0A4Y7KSI2"/>
<proteinExistence type="predicted"/>
<protein>
    <recommendedName>
        <fullName evidence="1">F-box protein At3g26010-like beta-propeller domain-containing protein</fullName>
    </recommendedName>
</protein>
<dbReference type="Proteomes" id="UP000316621">
    <property type="component" value="Chromosome 8"/>
</dbReference>
<feature type="domain" description="F-box protein At3g26010-like beta-propeller" evidence="1">
    <location>
        <begin position="50"/>
        <end position="192"/>
    </location>
</feature>
<dbReference type="Pfam" id="PF24750">
    <property type="entry name" value="b-prop_At3g26010-like"/>
    <property type="match status" value="1"/>
</dbReference>
<dbReference type="InterPro" id="IPR055290">
    <property type="entry name" value="At3g26010-like"/>
</dbReference>